<sequence>MILNKILQKEELRIFQYNKRNVFFFEKQNGNLWTRLDTITLQPVWTKDLTGLNLNESDFYDEYILDGKGVLLDLKTNELFLLSNQIPHFRWIVSPKDGYGVFSTLEDNILKSGVYSLQSKTILWINELVINGLGFGVHDKNNISFLLVSKDIKGNNKRIIAIYFLTGEALWQHSFNELGIADLDKFIGDIDNILVCACGKTILGLDKNTGQELWRVNHYIELGYSILNNITGCVYLFYGWSGPENNFSESNNITLLEIEAQTGKVLYDNSIFKHPNYIEQNGLRKYEGTGDYPRFYNALQWKDKIYFIINSWHSSMVRIMEFDTINKRISHLSEQSYEANINSNWFIAEGKLFIQSRISQQIESEENPDSSYWSKIYSKSQFDGEQMNYQHFAISKESYLTIFDLEDN</sequence>
<gene>
    <name evidence="1" type="ORF">VB264_09070</name>
</gene>
<evidence type="ECO:0000313" key="2">
    <source>
        <dbReference type="Proteomes" id="UP001304671"/>
    </source>
</evidence>
<dbReference type="SUPFAM" id="SSF50998">
    <property type="entry name" value="Quinoprotein alcohol dehydrogenase-like"/>
    <property type="match status" value="1"/>
</dbReference>
<dbReference type="EMBL" id="JAYFUL010000011">
    <property type="protein sequence ID" value="MEA5257936.1"/>
    <property type="molecule type" value="Genomic_DNA"/>
</dbReference>
<reference evidence="1 2" key="1">
    <citation type="submission" date="2023-12" db="EMBL/GenBank/DDBJ databases">
        <title>Novel species of the genus Arcicella isolated from rivers.</title>
        <authorList>
            <person name="Lu H."/>
        </authorList>
    </citation>
    <scope>NUCLEOTIDE SEQUENCE [LARGE SCALE GENOMIC DNA]</scope>
    <source>
        <strain evidence="1 2">LMG 21963</strain>
    </source>
</reference>
<dbReference type="Gene3D" id="2.130.10.10">
    <property type="entry name" value="YVTN repeat-like/Quinoprotein amine dehydrogenase"/>
    <property type="match status" value="1"/>
</dbReference>
<dbReference type="Proteomes" id="UP001304671">
    <property type="component" value="Unassembled WGS sequence"/>
</dbReference>
<dbReference type="RefSeq" id="WP_323248659.1">
    <property type="nucleotide sequence ID" value="NZ_JAYFUL010000011.1"/>
</dbReference>
<evidence type="ECO:0008006" key="3">
    <source>
        <dbReference type="Google" id="ProtNLM"/>
    </source>
</evidence>
<dbReference type="InterPro" id="IPR015943">
    <property type="entry name" value="WD40/YVTN_repeat-like_dom_sf"/>
</dbReference>
<dbReference type="InterPro" id="IPR011047">
    <property type="entry name" value="Quinoprotein_ADH-like_sf"/>
</dbReference>
<organism evidence="1 2">
    <name type="scientific">Arcicella aquatica</name>
    <dbReference type="NCBI Taxonomy" id="217141"/>
    <lineage>
        <taxon>Bacteria</taxon>
        <taxon>Pseudomonadati</taxon>
        <taxon>Bacteroidota</taxon>
        <taxon>Cytophagia</taxon>
        <taxon>Cytophagales</taxon>
        <taxon>Flectobacillaceae</taxon>
        <taxon>Arcicella</taxon>
    </lineage>
</organism>
<accession>A0ABU5QLJ2</accession>
<name>A0ABU5QLJ2_9BACT</name>
<keyword evidence="2" id="KW-1185">Reference proteome</keyword>
<protein>
    <recommendedName>
        <fullName evidence="3">Pyrroloquinoline-quinone binding quinoprotein</fullName>
    </recommendedName>
</protein>
<evidence type="ECO:0000313" key="1">
    <source>
        <dbReference type="EMBL" id="MEA5257936.1"/>
    </source>
</evidence>
<comment type="caution">
    <text evidence="1">The sequence shown here is derived from an EMBL/GenBank/DDBJ whole genome shotgun (WGS) entry which is preliminary data.</text>
</comment>
<proteinExistence type="predicted"/>